<dbReference type="Gene3D" id="3.30.530.20">
    <property type="match status" value="1"/>
</dbReference>
<dbReference type="OrthoDB" id="268331at2"/>
<sequence length="160" mass="18176">MTRTEAMAVRKQVVVNAAVTQAFTTFTERFGDFKPPEHNLLQTPITETVFEPRVGGHIVDRAADGSECRWARILAYEPPHRVVFSWDIGPQWQIETDPELTSEVEVRFVSEGPTRTRVELEHRHLDCHGPGWQSVGEGVDGDQGWPLYLARYAALFEQES</sequence>
<protein>
    <submittedName>
        <fullName evidence="3">ATPase</fullName>
    </submittedName>
</protein>
<evidence type="ECO:0000313" key="3">
    <source>
        <dbReference type="EMBL" id="OLF04789.1"/>
    </source>
</evidence>
<dbReference type="Pfam" id="PF08327">
    <property type="entry name" value="AHSA1"/>
    <property type="match status" value="1"/>
</dbReference>
<dbReference type="CDD" id="cd08891">
    <property type="entry name" value="SRPBCC_CalC"/>
    <property type="match status" value="1"/>
</dbReference>
<dbReference type="InterPro" id="IPR023393">
    <property type="entry name" value="START-like_dom_sf"/>
</dbReference>
<evidence type="ECO:0000313" key="4">
    <source>
        <dbReference type="Proteomes" id="UP000185696"/>
    </source>
</evidence>
<dbReference type="InterPro" id="IPR013538">
    <property type="entry name" value="ASHA1/2-like_C"/>
</dbReference>
<dbReference type="EMBL" id="MSIF01000038">
    <property type="protein sequence ID" value="OLF04789.1"/>
    <property type="molecule type" value="Genomic_DNA"/>
</dbReference>
<reference evidence="3 4" key="1">
    <citation type="submission" date="2016-12" db="EMBL/GenBank/DDBJ databases">
        <title>The draft genome sequence of Actinophytocola xinjiangensis.</title>
        <authorList>
            <person name="Wang W."/>
            <person name="Yuan L."/>
        </authorList>
    </citation>
    <scope>NUCLEOTIDE SEQUENCE [LARGE SCALE GENOMIC DNA]</scope>
    <source>
        <strain evidence="3 4">CGMCC 4.4663</strain>
    </source>
</reference>
<keyword evidence="4" id="KW-1185">Reference proteome</keyword>
<accession>A0A7Z1AU91</accession>
<comment type="similarity">
    <text evidence="1">Belongs to the AHA1 family.</text>
</comment>
<feature type="domain" description="Activator of Hsp90 ATPase homologue 1/2-like C-terminal" evidence="2">
    <location>
        <begin position="43"/>
        <end position="156"/>
    </location>
</feature>
<dbReference type="Proteomes" id="UP000185696">
    <property type="component" value="Unassembled WGS sequence"/>
</dbReference>
<evidence type="ECO:0000256" key="1">
    <source>
        <dbReference type="ARBA" id="ARBA00006817"/>
    </source>
</evidence>
<organism evidence="3 4">
    <name type="scientific">Actinophytocola xinjiangensis</name>
    <dbReference type="NCBI Taxonomy" id="485602"/>
    <lineage>
        <taxon>Bacteria</taxon>
        <taxon>Bacillati</taxon>
        <taxon>Actinomycetota</taxon>
        <taxon>Actinomycetes</taxon>
        <taxon>Pseudonocardiales</taxon>
        <taxon>Pseudonocardiaceae</taxon>
    </lineage>
</organism>
<evidence type="ECO:0000259" key="2">
    <source>
        <dbReference type="Pfam" id="PF08327"/>
    </source>
</evidence>
<dbReference type="SUPFAM" id="SSF55961">
    <property type="entry name" value="Bet v1-like"/>
    <property type="match status" value="1"/>
</dbReference>
<dbReference type="AlphaFoldDB" id="A0A7Z1AU91"/>
<comment type="caution">
    <text evidence="3">The sequence shown here is derived from an EMBL/GenBank/DDBJ whole genome shotgun (WGS) entry which is preliminary data.</text>
</comment>
<dbReference type="RefSeq" id="WP_075138186.1">
    <property type="nucleotide sequence ID" value="NZ_MSIF01000038.1"/>
</dbReference>
<name>A0A7Z1AU91_9PSEU</name>
<proteinExistence type="inferred from homology"/>
<gene>
    <name evidence="3" type="ORF">BLA60_39340</name>
</gene>